<evidence type="ECO:0000256" key="4">
    <source>
        <dbReference type="ARBA" id="ARBA00022989"/>
    </source>
</evidence>
<evidence type="ECO:0000256" key="1">
    <source>
        <dbReference type="ARBA" id="ARBA00004651"/>
    </source>
</evidence>
<gene>
    <name evidence="8" type="ORF">GCM10009560_67570</name>
</gene>
<name>A0ABP4BD28_9ACTN</name>
<evidence type="ECO:0000256" key="6">
    <source>
        <dbReference type="SAM" id="Phobius"/>
    </source>
</evidence>
<evidence type="ECO:0000256" key="3">
    <source>
        <dbReference type="ARBA" id="ARBA00022692"/>
    </source>
</evidence>
<dbReference type="Proteomes" id="UP001501578">
    <property type="component" value="Unassembled WGS sequence"/>
</dbReference>
<feature type="domain" description="RDD" evidence="7">
    <location>
        <begin position="7"/>
        <end position="139"/>
    </location>
</feature>
<dbReference type="EMBL" id="BAAAHQ010000044">
    <property type="protein sequence ID" value="GAA0949358.1"/>
    <property type="molecule type" value="Genomic_DNA"/>
</dbReference>
<dbReference type="InterPro" id="IPR010432">
    <property type="entry name" value="RDD"/>
</dbReference>
<keyword evidence="5 6" id="KW-0472">Membrane</keyword>
<keyword evidence="4 6" id="KW-1133">Transmembrane helix</keyword>
<keyword evidence="9" id="KW-1185">Reference proteome</keyword>
<dbReference type="Pfam" id="PF06271">
    <property type="entry name" value="RDD"/>
    <property type="match status" value="1"/>
</dbReference>
<dbReference type="PANTHER" id="PTHR36115:SF4">
    <property type="entry name" value="MEMBRANE PROTEIN"/>
    <property type="match status" value="1"/>
</dbReference>
<reference evidence="9" key="1">
    <citation type="journal article" date="2019" name="Int. J. Syst. Evol. Microbiol.">
        <title>The Global Catalogue of Microorganisms (GCM) 10K type strain sequencing project: providing services to taxonomists for standard genome sequencing and annotation.</title>
        <authorList>
            <consortium name="The Broad Institute Genomics Platform"/>
            <consortium name="The Broad Institute Genome Sequencing Center for Infectious Disease"/>
            <person name="Wu L."/>
            <person name="Ma J."/>
        </authorList>
    </citation>
    <scope>NUCLEOTIDE SEQUENCE [LARGE SCALE GENOMIC DNA]</scope>
    <source>
        <strain evidence="9">JCM 11136</strain>
    </source>
</reference>
<dbReference type="InterPro" id="IPR051791">
    <property type="entry name" value="Pra-immunoreactive"/>
</dbReference>
<accession>A0ABP4BD28</accession>
<keyword evidence="2" id="KW-1003">Cell membrane</keyword>
<evidence type="ECO:0000313" key="9">
    <source>
        <dbReference type="Proteomes" id="UP001501578"/>
    </source>
</evidence>
<evidence type="ECO:0000256" key="5">
    <source>
        <dbReference type="ARBA" id="ARBA00023136"/>
    </source>
</evidence>
<protein>
    <recommendedName>
        <fullName evidence="7">RDD domain-containing protein</fullName>
    </recommendedName>
</protein>
<sequence>MSSPAPLAGRWRRLFAGVLDLVIIAIVSTPFGWTGWQHAYDAGRSMWGRMPFGHAFIGSIIAFFYFWLLHSYWNGQTVGKKVFGMRVVRETGQQATVGQIAIREAVRVVLSWVCCVGALIDLGWILFDPRKQALHDKAGKTIVVDA</sequence>
<comment type="subcellular location">
    <subcellularLocation>
        <location evidence="1">Cell membrane</location>
        <topology evidence="1">Multi-pass membrane protein</topology>
    </subcellularLocation>
</comment>
<keyword evidence="3 6" id="KW-0812">Transmembrane</keyword>
<dbReference type="PANTHER" id="PTHR36115">
    <property type="entry name" value="PROLINE-RICH ANTIGEN HOMOLOG-RELATED"/>
    <property type="match status" value="1"/>
</dbReference>
<feature type="transmembrane region" description="Helical" evidence="6">
    <location>
        <begin position="54"/>
        <end position="73"/>
    </location>
</feature>
<feature type="transmembrane region" description="Helical" evidence="6">
    <location>
        <begin position="109"/>
        <end position="127"/>
    </location>
</feature>
<evidence type="ECO:0000259" key="7">
    <source>
        <dbReference type="Pfam" id="PF06271"/>
    </source>
</evidence>
<organism evidence="8 9">
    <name type="scientific">Nonomuraea longicatena</name>
    <dbReference type="NCBI Taxonomy" id="83682"/>
    <lineage>
        <taxon>Bacteria</taxon>
        <taxon>Bacillati</taxon>
        <taxon>Actinomycetota</taxon>
        <taxon>Actinomycetes</taxon>
        <taxon>Streptosporangiales</taxon>
        <taxon>Streptosporangiaceae</taxon>
        <taxon>Nonomuraea</taxon>
    </lineage>
</organism>
<dbReference type="RefSeq" id="WP_343954299.1">
    <property type="nucleotide sequence ID" value="NZ_BAAAHQ010000044.1"/>
</dbReference>
<evidence type="ECO:0000256" key="2">
    <source>
        <dbReference type="ARBA" id="ARBA00022475"/>
    </source>
</evidence>
<proteinExistence type="predicted"/>
<comment type="caution">
    <text evidence="8">The sequence shown here is derived from an EMBL/GenBank/DDBJ whole genome shotgun (WGS) entry which is preliminary data.</text>
</comment>
<feature type="transmembrane region" description="Helical" evidence="6">
    <location>
        <begin position="14"/>
        <end position="33"/>
    </location>
</feature>
<evidence type="ECO:0000313" key="8">
    <source>
        <dbReference type="EMBL" id="GAA0949358.1"/>
    </source>
</evidence>